<sequence length="1538" mass="169989">MNHVAPSIFGKVYGAEEIGIPKLSYINSPTDEEEEDGVVAAGEEGCGGSVGMRIGEDEMAPLPIGRDSVISFFTQIKQMKCRGAEVLSEERGLLVLRQLVADKKVEETREIGSPNGTSSGIAEEVISGIVQDVNSASEKNHYHGGLLEWEEGALPVRTHPYYNNIIIDVVYGNTELRRRRMASTWRTLTDQYPEVLEEQRRSPIGIALEMTVNPISLGQLGQLTQLITTMLMRRYDNNWEEEVEASVAEALILEPTMQSFQGIVTPSHSRGIVSQLAWVLTVRMLTPFHSCCFKTCTSTLGNWATVLASYACYRPVTRCKPCPLPSCLLEAVAGSDCRLQLSGTVVGLDWRDLAQWGCSRSGMFLECVLQRGCSLSGICYGCSRALLRGCFGRGCSQSVIWYGMFSVGMFPVGDVLKAMQYASLKGLVNLFTGVDQPIFWNNNGNSRSLRIQQIKNYLSDMEIRGSAIDMPEFPSKLEWLNTAPLQFRRISRDVTSEALNSTRDIDNDLEFLEKKYADKPLFFIVADILNGEYSHKSSPSIGVGILFKAPWYATIRLCPFSIYLICGSLFFTSLAVSVPSASLKAVGHVCGSRAAVAEEASVGGSGEASSNSGAATPSVASTTSGTSDSKRLAVNAPGNRSDPGWKHGIAVDENPKKVQCKYCQKVINGGIYRLKHHLAGTQKDVGACKAVSDDVRKEMWKIVSSLQENLIKRAKEIEGRSSDSSPLGQYEDEEVEGAKRQRREIAKNPADLFKKRGVSSQTTINGIFKKNLREEACQGIASFFYNNAIPFHVAKSDEFKKMLDLVARHEKDLIRPATTRFATSYLTLGCLNDNKGALIRMFTSKEWKSSQFAKTKDGKVIENVVMDKDFWKSIITCLRSAYPLIKVLRCPNFKADFEVKRGIYDCLQRMVESMEEVKKIDAQLEDFKYRKKFFGSAVHTKRRNRLKAKTMIDVVFVMANSKLAKKKELRKVNDYSIDDLASDDDWIVDDSENLDLDASNEDLVPVEEEPSNPITSPALIPLIVSNSSPTDPDLDVPIAIRKGIVASITVVPLQLLLIGGYTRRFPIRYMQMGEYLFSPFEPSASHWEAAPPAALWFVCAVGLFLRKFTVVGVHSAKFDNEKDLEAIRSAVLRYNISHPVVNDGNMYLWRELGVNSWPTFVVVSPTGKVLLQISGEGHREDMDLDNFIDAALQFYGEKKLLENTVIPLFLEKDNDPRLLSSPLKFPGKLAIDELNNRLFISDSNHNRIVVTDLDGNFIIQVGATGEDGLNDGNFDSATFNRPQVRSILLNPCNVLALALSDGLIIRFLALALTFNLGSILQSAVPLLSVACDFTICKFEKNPTGLAYNPKKNLLYVADTENHALRVIDFVNDTVRTLAGNGTKGSDRDGGERGTNQVLNSPWDLCYEPSSEIVYIAMAGQHQIWEYNSSNGVTKAFSGDGYERNLNGSSSKSTSFAQPSGITLAPDLQELYVADSESSSIRAVDLKTGGSRLLAGGDPLFPDNLFRVINNLKSSSKIIGSRMVLNSNLMSNSLETMME</sequence>
<keyword evidence="3 5" id="KW-0863">Zinc-finger</keyword>
<evidence type="ECO:0000256" key="6">
    <source>
        <dbReference type="SAM" id="MobiDB-lite"/>
    </source>
</evidence>
<feature type="region of interest" description="Disordered" evidence="6">
    <location>
        <begin position="603"/>
        <end position="650"/>
    </location>
</feature>
<keyword evidence="1" id="KW-0479">Metal-binding</keyword>
<evidence type="ECO:0000256" key="1">
    <source>
        <dbReference type="ARBA" id="ARBA00022723"/>
    </source>
</evidence>
<evidence type="ECO:0000259" key="7">
    <source>
        <dbReference type="PROSITE" id="PS50808"/>
    </source>
</evidence>
<feature type="compositionally biased region" description="Polar residues" evidence="6">
    <location>
        <begin position="618"/>
        <end position="627"/>
    </location>
</feature>
<feature type="domain" description="BED-type" evidence="7">
    <location>
        <begin position="639"/>
        <end position="695"/>
    </location>
</feature>
<dbReference type="Pfam" id="PF02892">
    <property type="entry name" value="zf-BED"/>
    <property type="match status" value="1"/>
</dbReference>
<dbReference type="Gene3D" id="2.120.10.30">
    <property type="entry name" value="TolB, C-terminal domain"/>
    <property type="match status" value="3"/>
</dbReference>
<reference evidence="8 9" key="1">
    <citation type="submission" date="2020-08" db="EMBL/GenBank/DDBJ databases">
        <title>Plant Genome Project.</title>
        <authorList>
            <person name="Zhang R.-G."/>
        </authorList>
    </citation>
    <scope>NUCLEOTIDE SEQUENCE [LARGE SCALE GENOMIC DNA]</scope>
    <source>
        <tissue evidence="8">Rhizome</tissue>
    </source>
</reference>
<name>A0A8J5EKX6_ZINOF</name>
<dbReference type="SMART" id="SM00135">
    <property type="entry name" value="LY"/>
    <property type="match status" value="3"/>
</dbReference>
<keyword evidence="2" id="KW-0677">Repeat</keyword>
<evidence type="ECO:0000256" key="2">
    <source>
        <dbReference type="ARBA" id="ARBA00022737"/>
    </source>
</evidence>
<dbReference type="GO" id="GO:0008270">
    <property type="term" value="F:zinc ion binding"/>
    <property type="evidence" value="ECO:0007669"/>
    <property type="project" value="UniProtKB-KW"/>
</dbReference>
<accession>A0A8J5EKX6</accession>
<dbReference type="Proteomes" id="UP000734854">
    <property type="component" value="Unassembled WGS sequence"/>
</dbReference>
<evidence type="ECO:0000313" key="9">
    <source>
        <dbReference type="Proteomes" id="UP000734854"/>
    </source>
</evidence>
<evidence type="ECO:0000313" key="8">
    <source>
        <dbReference type="EMBL" id="KAG6466781.1"/>
    </source>
</evidence>
<dbReference type="GO" id="GO:0003677">
    <property type="term" value="F:DNA binding"/>
    <property type="evidence" value="ECO:0007669"/>
    <property type="project" value="InterPro"/>
</dbReference>
<dbReference type="SUPFAM" id="SSF52833">
    <property type="entry name" value="Thioredoxin-like"/>
    <property type="match status" value="1"/>
</dbReference>
<comment type="caution">
    <text evidence="8">The sequence shown here is derived from an EMBL/GenBank/DDBJ whole genome shotgun (WGS) entry which is preliminary data.</text>
</comment>
<dbReference type="SUPFAM" id="SSF101898">
    <property type="entry name" value="NHL repeat"/>
    <property type="match status" value="1"/>
</dbReference>
<dbReference type="PROSITE" id="PS50808">
    <property type="entry name" value="ZF_BED"/>
    <property type="match status" value="1"/>
</dbReference>
<evidence type="ECO:0000256" key="3">
    <source>
        <dbReference type="ARBA" id="ARBA00022771"/>
    </source>
</evidence>
<evidence type="ECO:0000256" key="5">
    <source>
        <dbReference type="PROSITE-ProRule" id="PRU00027"/>
    </source>
</evidence>
<keyword evidence="9" id="KW-1185">Reference proteome</keyword>
<proteinExistence type="predicted"/>
<feature type="region of interest" description="Disordered" evidence="6">
    <location>
        <begin position="717"/>
        <end position="740"/>
    </location>
</feature>
<keyword evidence="4" id="KW-0862">Zinc</keyword>
<dbReference type="InterPro" id="IPR011042">
    <property type="entry name" value="6-blade_b-propeller_TolB-like"/>
</dbReference>
<dbReference type="Gene3D" id="3.40.30.10">
    <property type="entry name" value="Glutaredoxin"/>
    <property type="match status" value="1"/>
</dbReference>
<dbReference type="Pfam" id="PF01436">
    <property type="entry name" value="NHL"/>
    <property type="match status" value="1"/>
</dbReference>
<dbReference type="PANTHER" id="PTHR46388">
    <property type="entry name" value="NHL REPEAT-CONTAINING PROTEIN 2"/>
    <property type="match status" value="1"/>
</dbReference>
<dbReference type="InterPro" id="IPR036249">
    <property type="entry name" value="Thioredoxin-like_sf"/>
</dbReference>
<feature type="compositionally biased region" description="Low complexity" evidence="6">
    <location>
        <begin position="603"/>
        <end position="615"/>
    </location>
</feature>
<organism evidence="8 9">
    <name type="scientific">Zingiber officinale</name>
    <name type="common">Ginger</name>
    <name type="synonym">Amomum zingiber</name>
    <dbReference type="NCBI Taxonomy" id="94328"/>
    <lineage>
        <taxon>Eukaryota</taxon>
        <taxon>Viridiplantae</taxon>
        <taxon>Streptophyta</taxon>
        <taxon>Embryophyta</taxon>
        <taxon>Tracheophyta</taxon>
        <taxon>Spermatophyta</taxon>
        <taxon>Magnoliopsida</taxon>
        <taxon>Liliopsida</taxon>
        <taxon>Zingiberales</taxon>
        <taxon>Zingiberaceae</taxon>
        <taxon>Zingiber</taxon>
    </lineage>
</organism>
<gene>
    <name evidence="8" type="ORF">ZIOFF_075414</name>
</gene>
<evidence type="ECO:0000256" key="4">
    <source>
        <dbReference type="ARBA" id="ARBA00022833"/>
    </source>
</evidence>
<dbReference type="InterPro" id="IPR003656">
    <property type="entry name" value="Znf_BED"/>
</dbReference>
<dbReference type="EMBL" id="JACMSC010000122">
    <property type="protein sequence ID" value="KAG6466781.1"/>
    <property type="molecule type" value="Genomic_DNA"/>
</dbReference>
<dbReference type="InterPro" id="IPR001258">
    <property type="entry name" value="NHL_repeat"/>
</dbReference>
<protein>
    <recommendedName>
        <fullName evidence="7">BED-type domain-containing protein</fullName>
    </recommendedName>
</protein>
<dbReference type="PANTHER" id="PTHR46388:SF2">
    <property type="entry name" value="NHL REPEAT-CONTAINING PROTEIN 2"/>
    <property type="match status" value="1"/>
</dbReference>
<dbReference type="InterPro" id="IPR000033">
    <property type="entry name" value="LDLR_classB_rpt"/>
</dbReference>